<dbReference type="InterPro" id="IPR020846">
    <property type="entry name" value="MFS_dom"/>
</dbReference>
<comment type="subunit">
    <text evidence="3">Homodimer.</text>
</comment>
<evidence type="ECO:0000256" key="13">
    <source>
        <dbReference type="ARBA" id="ARBA00044710"/>
    </source>
</evidence>
<feature type="compositionally biased region" description="Polar residues" evidence="16">
    <location>
        <begin position="13"/>
        <end position="24"/>
    </location>
</feature>
<feature type="transmembrane region" description="Helical" evidence="17">
    <location>
        <begin position="39"/>
        <end position="60"/>
    </location>
</feature>
<feature type="transmembrane region" description="Helical" evidence="17">
    <location>
        <begin position="426"/>
        <end position="443"/>
    </location>
</feature>
<organism evidence="19">
    <name type="scientific">Amorphochlora amoebiformis</name>
    <dbReference type="NCBI Taxonomy" id="1561963"/>
    <lineage>
        <taxon>Eukaryota</taxon>
        <taxon>Sar</taxon>
        <taxon>Rhizaria</taxon>
        <taxon>Cercozoa</taxon>
        <taxon>Chlorarachniophyceae</taxon>
        <taxon>Amorphochlora</taxon>
    </lineage>
</organism>
<evidence type="ECO:0000256" key="7">
    <source>
        <dbReference type="ARBA" id="ARBA00023136"/>
    </source>
</evidence>
<dbReference type="GO" id="GO:0022857">
    <property type="term" value="F:transmembrane transporter activity"/>
    <property type="evidence" value="ECO:0007669"/>
    <property type="project" value="InterPro"/>
</dbReference>
<dbReference type="EMBL" id="HBEM01013101">
    <property type="protein sequence ID" value="CAD8447492.1"/>
    <property type="molecule type" value="Transcribed_RNA"/>
</dbReference>
<comment type="catalytic activity">
    <reaction evidence="8">
        <text>D-galactose(in) = D-galactose(out)</text>
        <dbReference type="Rhea" id="RHEA:34915"/>
        <dbReference type="ChEBI" id="CHEBI:4139"/>
    </reaction>
    <physiologicalReaction direction="right-to-left" evidence="8">
        <dbReference type="Rhea" id="RHEA:34917"/>
    </physiologicalReaction>
</comment>
<feature type="transmembrane region" description="Helical" evidence="17">
    <location>
        <begin position="384"/>
        <end position="405"/>
    </location>
</feature>
<evidence type="ECO:0000256" key="8">
    <source>
        <dbReference type="ARBA" id="ARBA00044637"/>
    </source>
</evidence>
<protein>
    <recommendedName>
        <fullName evidence="14">Hexose transporter 1</fullName>
    </recommendedName>
</protein>
<feature type="transmembrane region" description="Helical" evidence="17">
    <location>
        <begin position="171"/>
        <end position="193"/>
    </location>
</feature>
<reference evidence="19" key="1">
    <citation type="submission" date="2021-01" db="EMBL/GenBank/DDBJ databases">
        <authorList>
            <person name="Corre E."/>
            <person name="Pelletier E."/>
            <person name="Niang G."/>
            <person name="Scheremetjew M."/>
            <person name="Finn R."/>
            <person name="Kale V."/>
            <person name="Holt S."/>
            <person name="Cochrane G."/>
            <person name="Meng A."/>
            <person name="Brown T."/>
            <person name="Cohen L."/>
        </authorList>
    </citation>
    <scope>NUCLEOTIDE SEQUENCE</scope>
    <source>
        <strain evidence="19">CCMP2058</strain>
    </source>
</reference>
<evidence type="ECO:0000256" key="2">
    <source>
        <dbReference type="ARBA" id="ARBA00010992"/>
    </source>
</evidence>
<feature type="transmembrane region" description="Helical" evidence="17">
    <location>
        <begin position="80"/>
        <end position="101"/>
    </location>
</feature>
<proteinExistence type="inferred from homology"/>
<evidence type="ECO:0000256" key="12">
    <source>
        <dbReference type="ARBA" id="ARBA00044668"/>
    </source>
</evidence>
<dbReference type="InterPro" id="IPR003663">
    <property type="entry name" value="Sugar/inositol_transpt"/>
</dbReference>
<keyword evidence="7 17" id="KW-0472">Membrane</keyword>
<dbReference type="InterPro" id="IPR036259">
    <property type="entry name" value="MFS_trans_sf"/>
</dbReference>
<dbReference type="PANTHER" id="PTHR48020">
    <property type="entry name" value="PROTON MYO-INOSITOL COTRANSPORTER"/>
    <property type="match status" value="1"/>
</dbReference>
<comment type="catalytic activity">
    <reaction evidence="10">
        <text>D-xylose(out) = D-xylose(in)</text>
        <dbReference type="Rhea" id="RHEA:78427"/>
        <dbReference type="ChEBI" id="CHEBI:53455"/>
    </reaction>
    <physiologicalReaction direction="left-to-right" evidence="10">
        <dbReference type="Rhea" id="RHEA:78428"/>
    </physiologicalReaction>
</comment>
<evidence type="ECO:0000256" key="17">
    <source>
        <dbReference type="SAM" id="Phobius"/>
    </source>
</evidence>
<comment type="catalytic activity">
    <reaction evidence="13">
        <text>D-fructose(out) = D-fructose(in)</text>
        <dbReference type="Rhea" id="RHEA:60372"/>
        <dbReference type="ChEBI" id="CHEBI:37721"/>
    </reaction>
    <physiologicalReaction direction="left-to-right" evidence="13">
        <dbReference type="Rhea" id="RHEA:60373"/>
    </physiologicalReaction>
</comment>
<gene>
    <name evidence="19" type="ORF">LAMO00422_LOCUS9114</name>
</gene>
<evidence type="ECO:0000256" key="1">
    <source>
        <dbReference type="ARBA" id="ARBA00004141"/>
    </source>
</evidence>
<evidence type="ECO:0000256" key="3">
    <source>
        <dbReference type="ARBA" id="ARBA00011738"/>
    </source>
</evidence>
<keyword evidence="5 17" id="KW-0812">Transmembrane</keyword>
<dbReference type="PRINTS" id="PR00171">
    <property type="entry name" value="SUGRTRNSPORT"/>
</dbReference>
<comment type="catalytic activity">
    <reaction evidence="9">
        <text>D-glucose(out) = D-glucose(in)</text>
        <dbReference type="Rhea" id="RHEA:60376"/>
        <dbReference type="ChEBI" id="CHEBI:4167"/>
    </reaction>
    <physiologicalReaction direction="left-to-right" evidence="9">
        <dbReference type="Rhea" id="RHEA:60377"/>
    </physiologicalReaction>
</comment>
<evidence type="ECO:0000256" key="10">
    <source>
        <dbReference type="ARBA" id="ARBA00044656"/>
    </source>
</evidence>
<dbReference type="GO" id="GO:0016020">
    <property type="term" value="C:membrane"/>
    <property type="evidence" value="ECO:0007669"/>
    <property type="project" value="UniProtKB-SubCell"/>
</dbReference>
<dbReference type="InterPro" id="IPR005828">
    <property type="entry name" value="MFS_sugar_transport-like"/>
</dbReference>
<accession>A0A7S0GXP2</accession>
<dbReference type="PANTHER" id="PTHR48020:SF49">
    <property type="entry name" value="SUGAR TRANSPORTER"/>
    <property type="match status" value="1"/>
</dbReference>
<dbReference type="AlphaFoldDB" id="A0A7S0GXP2"/>
<feature type="transmembrane region" description="Helical" evidence="17">
    <location>
        <begin position="113"/>
        <end position="132"/>
    </location>
</feature>
<dbReference type="InterPro" id="IPR050814">
    <property type="entry name" value="Myo-inositol_Transporter"/>
</dbReference>
<evidence type="ECO:0000256" key="16">
    <source>
        <dbReference type="SAM" id="MobiDB-lite"/>
    </source>
</evidence>
<keyword evidence="6 17" id="KW-1133">Transmembrane helix</keyword>
<evidence type="ECO:0000259" key="18">
    <source>
        <dbReference type="PROSITE" id="PS50850"/>
    </source>
</evidence>
<evidence type="ECO:0000313" key="19">
    <source>
        <dbReference type="EMBL" id="CAD8447492.1"/>
    </source>
</evidence>
<comment type="subcellular location">
    <subcellularLocation>
        <location evidence="1">Membrane</location>
        <topology evidence="1">Multi-pass membrane protein</topology>
    </subcellularLocation>
</comment>
<dbReference type="InterPro" id="IPR005829">
    <property type="entry name" value="Sugar_transporter_CS"/>
</dbReference>
<dbReference type="Gene3D" id="1.20.1250.20">
    <property type="entry name" value="MFS general substrate transporter like domains"/>
    <property type="match status" value="1"/>
</dbReference>
<dbReference type="SUPFAM" id="SSF103473">
    <property type="entry name" value="MFS general substrate transporter"/>
    <property type="match status" value="1"/>
</dbReference>
<sequence>MKYVRTSDLYSPRHSSGSFGSDSQLQETAGTAHSARVQYAWGTLTLCVLTTSLTSVLLGYDVGIMSAALPLMEESLSMTSFEVGVIAGSLNFIAGFGAAPFGSLADILGRRPAMLLACVVFAFGTLLMSLSTNFYSLLLARGLMGCGVGATFVIAPVYLSELVPAEFRGALVCVFDIFINVGILVGFVGGYLIDTLLPFGDDLKWRLMIGVGVLPPVCIAFATKFLPESPRWLVSRGRRVEAENSLGKVVLDDHTVKEEVDLMAIAARTSSESTYSEVICPPSKSMQRALHVTLGLSILQQATGSEAAILFTPLILKEAGVLSTKSQLLWALPVGFAKLTGELISVPLLDKVGRRPLLLVGGGLQCLFLVLLTTAYWADWLWQTKIVAISAFMLSFEIAAPIAWLMPSEVYGSRPRGKAQSIAVSVNRMTSGIIVLSFPMLIVHLGPVLIFSVFASLAFFSVIWAYYVVPETAGLTLEEVETLLREESFGHLSASQAHLPIQYKTRKPHGREKGYGTLGWQASRQEKKKHTTARLIDLTSNSDDIPREVTQF</sequence>
<comment type="similarity">
    <text evidence="2 15">Belongs to the major facilitator superfamily. Sugar transporter (TC 2.A.1.1) family.</text>
</comment>
<dbReference type="Pfam" id="PF00083">
    <property type="entry name" value="Sugar_tr"/>
    <property type="match status" value="1"/>
</dbReference>
<evidence type="ECO:0000256" key="11">
    <source>
        <dbReference type="ARBA" id="ARBA00044662"/>
    </source>
</evidence>
<dbReference type="NCBIfam" id="TIGR00879">
    <property type="entry name" value="SP"/>
    <property type="match status" value="1"/>
</dbReference>
<comment type="catalytic activity">
    <reaction evidence="11">
        <text>D-mannose(out) = D-mannose(in)</text>
        <dbReference type="Rhea" id="RHEA:78391"/>
        <dbReference type="ChEBI" id="CHEBI:4208"/>
    </reaction>
    <physiologicalReaction direction="left-to-right" evidence="11">
        <dbReference type="Rhea" id="RHEA:78392"/>
    </physiologicalReaction>
</comment>
<dbReference type="PROSITE" id="PS50850">
    <property type="entry name" value="MFS"/>
    <property type="match status" value="1"/>
</dbReference>
<evidence type="ECO:0000256" key="9">
    <source>
        <dbReference type="ARBA" id="ARBA00044648"/>
    </source>
</evidence>
<dbReference type="PROSITE" id="PS00216">
    <property type="entry name" value="SUGAR_TRANSPORT_1"/>
    <property type="match status" value="1"/>
</dbReference>
<feature type="domain" description="Major facilitator superfamily (MFS) profile" evidence="18">
    <location>
        <begin position="47"/>
        <end position="473"/>
    </location>
</feature>
<evidence type="ECO:0000256" key="5">
    <source>
        <dbReference type="ARBA" id="ARBA00022692"/>
    </source>
</evidence>
<feature type="transmembrane region" description="Helical" evidence="17">
    <location>
        <begin position="449"/>
        <end position="469"/>
    </location>
</feature>
<evidence type="ECO:0000256" key="15">
    <source>
        <dbReference type="RuleBase" id="RU003346"/>
    </source>
</evidence>
<feature type="transmembrane region" description="Helical" evidence="17">
    <location>
        <begin position="357"/>
        <end position="378"/>
    </location>
</feature>
<feature type="transmembrane region" description="Helical" evidence="17">
    <location>
        <begin position="138"/>
        <end position="159"/>
    </location>
</feature>
<keyword evidence="4 15" id="KW-0813">Transport</keyword>
<comment type="catalytic activity">
    <reaction evidence="12">
        <text>D-glucosamine(out) = D-glucosamine(in)</text>
        <dbReference type="Rhea" id="RHEA:78423"/>
        <dbReference type="ChEBI" id="CHEBI:58723"/>
    </reaction>
    <physiologicalReaction direction="left-to-right" evidence="12">
        <dbReference type="Rhea" id="RHEA:78424"/>
    </physiologicalReaction>
</comment>
<evidence type="ECO:0000256" key="14">
    <source>
        <dbReference type="ARBA" id="ARBA00044780"/>
    </source>
</evidence>
<evidence type="ECO:0000256" key="4">
    <source>
        <dbReference type="ARBA" id="ARBA00022448"/>
    </source>
</evidence>
<name>A0A7S0GXP2_9EUKA</name>
<feature type="region of interest" description="Disordered" evidence="16">
    <location>
        <begin position="1"/>
        <end position="24"/>
    </location>
</feature>
<feature type="transmembrane region" description="Helical" evidence="17">
    <location>
        <begin position="205"/>
        <end position="226"/>
    </location>
</feature>
<evidence type="ECO:0000256" key="6">
    <source>
        <dbReference type="ARBA" id="ARBA00022989"/>
    </source>
</evidence>